<feature type="binding site" evidence="10">
    <location>
        <position position="362"/>
    </location>
    <ligand>
        <name>Fe cation</name>
        <dbReference type="ChEBI" id="CHEBI:24875"/>
    </ligand>
</feature>
<dbReference type="InterPro" id="IPR014710">
    <property type="entry name" value="RmlC-like_jellyroll"/>
</dbReference>
<dbReference type="GO" id="GO:0006559">
    <property type="term" value="P:L-phenylalanine catabolic process"/>
    <property type="evidence" value="ECO:0007669"/>
    <property type="project" value="InterPro"/>
</dbReference>
<evidence type="ECO:0000256" key="9">
    <source>
        <dbReference type="PIRSR" id="PIRSR605708-1"/>
    </source>
</evidence>
<dbReference type="GO" id="GO:0046872">
    <property type="term" value="F:metal ion binding"/>
    <property type="evidence" value="ECO:0007669"/>
    <property type="project" value="UniProtKB-KW"/>
</dbReference>
<feature type="domain" description="Homogentisate 1,2-dioxygenase N-terminal" evidence="12">
    <location>
        <begin position="14"/>
        <end position="298"/>
    </location>
</feature>
<evidence type="ECO:0000256" key="5">
    <source>
        <dbReference type="ARBA" id="ARBA00022723"/>
    </source>
</evidence>
<dbReference type="PANTHER" id="PTHR11056:SF0">
    <property type="entry name" value="HOMOGENTISATE 1,2-DIOXYGENASE"/>
    <property type="match status" value="1"/>
</dbReference>
<evidence type="ECO:0000313" key="13">
    <source>
        <dbReference type="EMBL" id="KAJ4386043.1"/>
    </source>
</evidence>
<feature type="binding site" evidence="10">
    <location>
        <position position="398"/>
    </location>
    <ligand>
        <name>Fe cation</name>
        <dbReference type="ChEBI" id="CHEBI:24875"/>
    </ligand>
</feature>
<evidence type="ECO:0000259" key="11">
    <source>
        <dbReference type="Pfam" id="PF04209"/>
    </source>
</evidence>
<dbReference type="Pfam" id="PF20510">
    <property type="entry name" value="HgmA_N"/>
    <property type="match status" value="1"/>
</dbReference>
<comment type="cofactor">
    <cofactor evidence="1 10">
        <name>Fe cation</name>
        <dbReference type="ChEBI" id="CHEBI:24875"/>
    </cofactor>
</comment>
<gene>
    <name evidence="13" type="ORF">N0V93_008935</name>
</gene>
<dbReference type="InterPro" id="IPR046452">
    <property type="entry name" value="HgmA_N"/>
</dbReference>
<evidence type="ECO:0000256" key="8">
    <source>
        <dbReference type="ARBA" id="ARBA00023004"/>
    </source>
</evidence>
<organism evidence="13 14">
    <name type="scientific">Gnomoniopsis smithogilvyi</name>
    <dbReference type="NCBI Taxonomy" id="1191159"/>
    <lineage>
        <taxon>Eukaryota</taxon>
        <taxon>Fungi</taxon>
        <taxon>Dikarya</taxon>
        <taxon>Ascomycota</taxon>
        <taxon>Pezizomycotina</taxon>
        <taxon>Sordariomycetes</taxon>
        <taxon>Sordariomycetidae</taxon>
        <taxon>Diaporthales</taxon>
        <taxon>Gnomoniaceae</taxon>
        <taxon>Gnomoniopsis</taxon>
    </lineage>
</organism>
<keyword evidence="14" id="KW-1185">Reference proteome</keyword>
<evidence type="ECO:0000256" key="6">
    <source>
        <dbReference type="ARBA" id="ARBA00022964"/>
    </source>
</evidence>
<evidence type="ECO:0000256" key="7">
    <source>
        <dbReference type="ARBA" id="ARBA00023002"/>
    </source>
</evidence>
<keyword evidence="5 10" id="KW-0479">Metal-binding</keyword>
<dbReference type="SUPFAM" id="SSF51182">
    <property type="entry name" value="RmlC-like cupins"/>
    <property type="match status" value="1"/>
</dbReference>
<dbReference type="EMBL" id="JAPEVB010000006">
    <property type="protein sequence ID" value="KAJ4386043.1"/>
    <property type="molecule type" value="Genomic_DNA"/>
</dbReference>
<sequence length="456" mass="50839">MAPVTNFPLKDPYEYLEGFGNYHRSEAIPGAIPVAINSPQIPPFGLRTERISGSSFVTPREQSYHTFLYRLNSSLIHSDFKPLNVTEGYGAPSPTSPDYVTPNSLFWSSFPVPKTANWVNGQQLLGKNGEPQKKEGMALWIFSVTQSMDSRQAYSSLDGDCLIIPQAGTLDIQTELGRLLVRQNEIVVIPRSVRYRVTLPDDKPCRGYICELYEGHFRLPDLGVIGSTGLANVRDFQVPTAFVHENVAGCIRSNEQPAEEEWTIVSRLFGKLWHCTQTHTPFDVAGWHGTSYPYKFDLGRFSTLGNVRFDHHDPSLFTALSARNHGAEPSTAIVDFAILTPRWFSAEGTLQLPYFHRNTMQEFYGPIISNPSPKSPLNEETNAFTPFAAGLNGCMTTHGPGEEDFQASREQDMSKPTKADDLGVSVFLLETDRPLILSEWASKCASLNHYKVAGRL</sequence>
<name>A0A9W8YL14_9PEZI</name>
<dbReference type="GO" id="GO:0004411">
    <property type="term" value="F:homogentisate 1,2-dioxygenase activity"/>
    <property type="evidence" value="ECO:0007669"/>
    <property type="project" value="UniProtKB-EC"/>
</dbReference>
<dbReference type="Proteomes" id="UP001140453">
    <property type="component" value="Unassembled WGS sequence"/>
</dbReference>
<keyword evidence="6" id="KW-0223">Dioxygenase</keyword>
<dbReference type="PANTHER" id="PTHR11056">
    <property type="entry name" value="HOMOGENTISATE 1,2-DIOXYGENASE"/>
    <property type="match status" value="1"/>
</dbReference>
<comment type="similarity">
    <text evidence="3">Belongs to the homogentisate dioxygenase family.</text>
</comment>
<feature type="active site" description="Proton acceptor" evidence="9">
    <location>
        <position position="311"/>
    </location>
</feature>
<evidence type="ECO:0000256" key="1">
    <source>
        <dbReference type="ARBA" id="ARBA00001962"/>
    </source>
</evidence>
<comment type="pathway">
    <text evidence="2">Amino-acid degradation; L-phenylalanine degradation; acetoacetate and fumarate from L-phenylalanine: step 4/6.</text>
</comment>
<keyword evidence="7" id="KW-0560">Oxidoreductase</keyword>
<dbReference type="EC" id="1.13.11.5" evidence="4"/>
<evidence type="ECO:0000256" key="2">
    <source>
        <dbReference type="ARBA" id="ARBA00004704"/>
    </source>
</evidence>
<evidence type="ECO:0000259" key="12">
    <source>
        <dbReference type="Pfam" id="PF20510"/>
    </source>
</evidence>
<evidence type="ECO:0000313" key="14">
    <source>
        <dbReference type="Proteomes" id="UP001140453"/>
    </source>
</evidence>
<dbReference type="Pfam" id="PF04209">
    <property type="entry name" value="HgmA_C"/>
    <property type="match status" value="1"/>
</dbReference>
<dbReference type="Gene3D" id="2.60.120.10">
    <property type="entry name" value="Jelly Rolls"/>
    <property type="match status" value="1"/>
</dbReference>
<keyword evidence="8 10" id="KW-0408">Iron</keyword>
<dbReference type="InterPro" id="IPR011051">
    <property type="entry name" value="RmlC_Cupin_sf"/>
</dbReference>
<dbReference type="GO" id="GO:0005737">
    <property type="term" value="C:cytoplasm"/>
    <property type="evidence" value="ECO:0007669"/>
    <property type="project" value="TreeGrafter"/>
</dbReference>
<dbReference type="InterPro" id="IPR005708">
    <property type="entry name" value="Homogentis_dOase"/>
</dbReference>
<dbReference type="GO" id="GO:0006570">
    <property type="term" value="P:tyrosine metabolic process"/>
    <property type="evidence" value="ECO:0007669"/>
    <property type="project" value="InterPro"/>
</dbReference>
<evidence type="ECO:0000256" key="4">
    <source>
        <dbReference type="ARBA" id="ARBA00013127"/>
    </source>
</evidence>
<feature type="binding site" evidence="10">
    <location>
        <position position="398"/>
    </location>
    <ligand>
        <name>homogentisate</name>
        <dbReference type="ChEBI" id="CHEBI:16169"/>
    </ligand>
</feature>
<protein>
    <recommendedName>
        <fullName evidence="4">homogentisate 1,2-dioxygenase</fullName>
        <ecNumber evidence="4">1.13.11.5</ecNumber>
    </recommendedName>
</protein>
<evidence type="ECO:0000256" key="3">
    <source>
        <dbReference type="ARBA" id="ARBA00007757"/>
    </source>
</evidence>
<feature type="domain" description="Homogentisate 1,2-dioxygenase C-terminal" evidence="11">
    <location>
        <begin position="300"/>
        <end position="449"/>
    </location>
</feature>
<feature type="binding site" evidence="10">
    <location>
        <position position="356"/>
    </location>
    <ligand>
        <name>Fe cation</name>
        <dbReference type="ChEBI" id="CHEBI:24875"/>
    </ligand>
</feature>
<dbReference type="AlphaFoldDB" id="A0A9W8YL14"/>
<comment type="caution">
    <text evidence="13">The sequence shown here is derived from an EMBL/GenBank/DDBJ whole genome shotgun (WGS) entry which is preliminary data.</text>
</comment>
<reference evidence="13" key="1">
    <citation type="submission" date="2022-10" db="EMBL/GenBank/DDBJ databases">
        <title>Tapping the CABI collections for fungal endophytes: first genome assemblies for Collariella, Neodidymelliopsis, Ascochyta clinopodiicola, Didymella pomorum, Didymosphaeria variabile, Neocosmospora piperis and Neocucurbitaria cava.</title>
        <authorList>
            <person name="Hill R."/>
        </authorList>
    </citation>
    <scope>NUCLEOTIDE SEQUENCE</scope>
    <source>
        <strain evidence="13">IMI 355082</strain>
    </source>
</reference>
<evidence type="ECO:0000256" key="10">
    <source>
        <dbReference type="PIRSR" id="PIRSR605708-2"/>
    </source>
</evidence>
<proteinExistence type="inferred from homology"/>
<accession>A0A9W8YL14</accession>
<dbReference type="InterPro" id="IPR046451">
    <property type="entry name" value="HgmA_C"/>
</dbReference>
<dbReference type="OrthoDB" id="1689029at2759"/>